<evidence type="ECO:0000256" key="1">
    <source>
        <dbReference type="ARBA" id="ARBA00022723"/>
    </source>
</evidence>
<dbReference type="NCBIfam" id="TIGR01892">
    <property type="entry name" value="AcOrn-deacetyl"/>
    <property type="match status" value="1"/>
</dbReference>
<evidence type="ECO:0000313" key="7">
    <source>
        <dbReference type="Proteomes" id="UP000231655"/>
    </source>
</evidence>
<proteinExistence type="predicted"/>
<dbReference type="InterPro" id="IPR010169">
    <property type="entry name" value="AcOrn-deacetyl"/>
</dbReference>
<dbReference type="GO" id="GO:0008777">
    <property type="term" value="F:acetylornithine deacetylase activity"/>
    <property type="evidence" value="ECO:0007669"/>
    <property type="project" value="TreeGrafter"/>
</dbReference>
<dbReference type="Pfam" id="PF01546">
    <property type="entry name" value="Peptidase_M20"/>
    <property type="match status" value="1"/>
</dbReference>
<evidence type="ECO:0000256" key="3">
    <source>
        <dbReference type="ARBA" id="ARBA00023285"/>
    </source>
</evidence>
<dbReference type="AlphaFoldDB" id="A0A285IYS4"/>
<dbReference type="Pfam" id="PF07687">
    <property type="entry name" value="M20_dimer"/>
    <property type="match status" value="1"/>
</dbReference>
<evidence type="ECO:0000313" key="8">
    <source>
        <dbReference type="Proteomes" id="UP000231702"/>
    </source>
</evidence>
<dbReference type="EMBL" id="OBEA01000004">
    <property type="protein sequence ID" value="SNY52807.1"/>
    <property type="molecule type" value="Genomic_DNA"/>
</dbReference>
<dbReference type="GO" id="GO:0006526">
    <property type="term" value="P:L-arginine biosynthetic process"/>
    <property type="evidence" value="ECO:0007669"/>
    <property type="project" value="InterPro"/>
</dbReference>
<feature type="domain" description="Peptidase M20 dimerisation" evidence="4">
    <location>
        <begin position="172"/>
        <end position="282"/>
    </location>
</feature>
<dbReference type="Gene3D" id="3.30.70.360">
    <property type="match status" value="1"/>
</dbReference>
<dbReference type="CDD" id="cd03894">
    <property type="entry name" value="M20_ArgE"/>
    <property type="match status" value="1"/>
</dbReference>
<dbReference type="PANTHER" id="PTHR43808:SF31">
    <property type="entry name" value="N-ACETYL-L-CITRULLINE DEACETYLASE"/>
    <property type="match status" value="1"/>
</dbReference>
<dbReference type="InterPro" id="IPR050072">
    <property type="entry name" value="Peptidase_M20A"/>
</dbReference>
<dbReference type="GO" id="GO:0046872">
    <property type="term" value="F:metal ion binding"/>
    <property type="evidence" value="ECO:0007669"/>
    <property type="project" value="UniProtKB-KW"/>
</dbReference>
<evidence type="ECO:0000313" key="6">
    <source>
        <dbReference type="EMBL" id="SNY52807.1"/>
    </source>
</evidence>
<dbReference type="OrthoDB" id="9809784at2"/>
<reference evidence="5 8" key="2">
    <citation type="journal article" date="2018" name="Int. J. Syst. Evol. Microbiol.">
        <title>Pseudooceanicola lipolyticus sp. nov., a marine alphaproteobacterium, reclassification of Oceanicola flagellatus as Pseudooceanicola flagellatus comb. nov. and emended description of the genus Pseudooceanicola.</title>
        <authorList>
            <person name="Huang M.-M."/>
            <person name="Guo L.-L."/>
            <person name="Wu Y.-H."/>
            <person name="Lai Q.-L."/>
            <person name="Shao Z.-Z."/>
            <person name="Wang C.-S."/>
            <person name="Wu M."/>
            <person name="Xu X.-W."/>
        </authorList>
    </citation>
    <scope>NUCLEOTIDE SEQUENCE [LARGE SCALE GENOMIC DNA]</scope>
    <source>
        <strain evidence="5 8">Ar-45</strain>
    </source>
</reference>
<dbReference type="PANTHER" id="PTHR43808">
    <property type="entry name" value="ACETYLORNITHINE DEACETYLASE"/>
    <property type="match status" value="1"/>
</dbReference>
<dbReference type="EMBL" id="PGTD01000023">
    <property type="protein sequence ID" value="PJE25798.1"/>
    <property type="molecule type" value="Genomic_DNA"/>
</dbReference>
<keyword evidence="1" id="KW-0479">Metal-binding</keyword>
<dbReference type="InterPro" id="IPR002933">
    <property type="entry name" value="Peptidase_M20"/>
</dbReference>
<dbReference type="SUPFAM" id="SSF53187">
    <property type="entry name" value="Zn-dependent exopeptidases"/>
    <property type="match status" value="1"/>
</dbReference>
<dbReference type="InterPro" id="IPR011650">
    <property type="entry name" value="Peptidase_M20_dimer"/>
</dbReference>
<dbReference type="InterPro" id="IPR036264">
    <property type="entry name" value="Bact_exopeptidase_dim_dom"/>
</dbReference>
<evidence type="ECO:0000259" key="4">
    <source>
        <dbReference type="Pfam" id="PF07687"/>
    </source>
</evidence>
<accession>A0A285IYS4</accession>
<name>A0A285IYS4_9RHOB</name>
<gene>
    <name evidence="5" type="primary">argE</name>
    <name evidence="5" type="ORF">CVM39_19030</name>
    <name evidence="6" type="ORF">SAMN06297129_2410</name>
</gene>
<reference evidence="6 7" key="1">
    <citation type="submission" date="2017-09" db="EMBL/GenBank/DDBJ databases">
        <authorList>
            <person name="Ehlers B."/>
            <person name="Leendertz F.H."/>
        </authorList>
    </citation>
    <scope>NUCLEOTIDE SEQUENCE [LARGE SCALE GENOMIC DNA]</scope>
    <source>
        <strain evidence="6 7">CGMCC 1.12662</strain>
    </source>
</reference>
<organism evidence="6 7">
    <name type="scientific">Pseudooceanicola antarcticus</name>
    <dbReference type="NCBI Taxonomy" id="1247613"/>
    <lineage>
        <taxon>Bacteria</taxon>
        <taxon>Pseudomonadati</taxon>
        <taxon>Pseudomonadota</taxon>
        <taxon>Alphaproteobacteria</taxon>
        <taxon>Rhodobacterales</taxon>
        <taxon>Paracoccaceae</taxon>
        <taxon>Pseudooceanicola</taxon>
    </lineage>
</organism>
<dbReference type="Proteomes" id="UP000231655">
    <property type="component" value="Unassembled WGS sequence"/>
</dbReference>
<keyword evidence="2" id="KW-0378">Hydrolase</keyword>
<protein>
    <submittedName>
        <fullName evidence="6">Acetylornithine deacetylase</fullName>
    </submittedName>
</protein>
<keyword evidence="8" id="KW-1185">Reference proteome</keyword>
<keyword evidence="3" id="KW-0170">Cobalt</keyword>
<evidence type="ECO:0000313" key="5">
    <source>
        <dbReference type="EMBL" id="PJE25798.1"/>
    </source>
</evidence>
<evidence type="ECO:0000256" key="2">
    <source>
        <dbReference type="ARBA" id="ARBA00022801"/>
    </source>
</evidence>
<sequence length="384" mass="41105">MLERSIDILGDLVGFPTISSDSNMDAIGYMAEILRAAGARVEILRDASGQKANLWATIGPEADGGLVLSGHSDVVPVAGQPWSRDPFAMVRQDGRLYGRGTCDMKGFIAACLALAPQMAAAVGDRPFHFAFTHDEEVGCLGGRALAEELSRREVRPAMALIGEPTSMQLVEGHKGCCEYTVRFTGTGGHGSSPELGVNAVEYATRYITRLLELRAELKARAPEGSPFEPPHTTINIGALHGGTIHNVIPAEAQLDWEMRPVNMADQDFVKETIARFVAQDLVPEMQARAEGTGISTEVMGEVCGLLPMPENQVRDMIRGLTGANGVNCVPFNTEAGLFQQIGMDAVICGPGSIAQAHQPDEYLEVDQLAKCLELLDGLIAAHGR</sequence>
<dbReference type="RefSeq" id="WP_097146146.1">
    <property type="nucleotide sequence ID" value="NZ_OBEA01000004.1"/>
</dbReference>
<dbReference type="NCBIfam" id="NF005710">
    <property type="entry name" value="PRK07522.1"/>
    <property type="match status" value="1"/>
</dbReference>
<dbReference type="Gene3D" id="3.40.630.10">
    <property type="entry name" value="Zn peptidases"/>
    <property type="match status" value="1"/>
</dbReference>
<dbReference type="Proteomes" id="UP000231702">
    <property type="component" value="Unassembled WGS sequence"/>
</dbReference>
<dbReference type="SUPFAM" id="SSF55031">
    <property type="entry name" value="Bacterial exopeptidase dimerisation domain"/>
    <property type="match status" value="1"/>
</dbReference>